<evidence type="ECO:0000256" key="1">
    <source>
        <dbReference type="PROSITE-ProRule" id="PRU00076"/>
    </source>
</evidence>
<proteinExistence type="predicted"/>
<feature type="transmembrane region" description="Helical" evidence="2">
    <location>
        <begin position="130"/>
        <end position="154"/>
    </location>
</feature>
<dbReference type="AlphaFoldDB" id="A0A7M7HQE0"/>
<dbReference type="Proteomes" id="UP000007110">
    <property type="component" value="Unassembled WGS sequence"/>
</dbReference>
<feature type="domain" description="EGF-like" evidence="3">
    <location>
        <begin position="86"/>
        <end position="120"/>
    </location>
</feature>
<keyword evidence="1" id="KW-1015">Disulfide bond</keyword>
<dbReference type="PROSITE" id="PS01186">
    <property type="entry name" value="EGF_2"/>
    <property type="match status" value="1"/>
</dbReference>
<reference evidence="4" key="2">
    <citation type="submission" date="2021-01" db="UniProtKB">
        <authorList>
            <consortium name="EnsemblMetazoa"/>
        </authorList>
    </citation>
    <scope>IDENTIFICATION</scope>
</reference>
<organism evidence="4 5">
    <name type="scientific">Strongylocentrotus purpuratus</name>
    <name type="common">Purple sea urchin</name>
    <dbReference type="NCBI Taxonomy" id="7668"/>
    <lineage>
        <taxon>Eukaryota</taxon>
        <taxon>Metazoa</taxon>
        <taxon>Echinodermata</taxon>
        <taxon>Eleutherozoa</taxon>
        <taxon>Echinozoa</taxon>
        <taxon>Echinoidea</taxon>
        <taxon>Euechinoidea</taxon>
        <taxon>Echinacea</taxon>
        <taxon>Camarodonta</taxon>
        <taxon>Echinidea</taxon>
        <taxon>Strongylocentrotidae</taxon>
        <taxon>Strongylocentrotus</taxon>
    </lineage>
</organism>
<feature type="disulfide bond" evidence="1">
    <location>
        <begin position="110"/>
        <end position="119"/>
    </location>
</feature>
<dbReference type="InParanoid" id="A0A7M7HQE0"/>
<reference evidence="5" key="1">
    <citation type="submission" date="2015-02" db="EMBL/GenBank/DDBJ databases">
        <title>Genome sequencing for Strongylocentrotus purpuratus.</title>
        <authorList>
            <person name="Murali S."/>
            <person name="Liu Y."/>
            <person name="Vee V."/>
            <person name="English A."/>
            <person name="Wang M."/>
            <person name="Skinner E."/>
            <person name="Han Y."/>
            <person name="Muzny D.M."/>
            <person name="Worley K.C."/>
            <person name="Gibbs R.A."/>
        </authorList>
    </citation>
    <scope>NUCLEOTIDE SEQUENCE</scope>
</reference>
<accession>A0A7M7HQE0</accession>
<evidence type="ECO:0000259" key="3">
    <source>
        <dbReference type="PROSITE" id="PS50026"/>
    </source>
</evidence>
<comment type="caution">
    <text evidence="1">Lacks conserved residue(s) required for the propagation of feature annotation.</text>
</comment>
<dbReference type="PROSITE" id="PS00022">
    <property type="entry name" value="EGF_1"/>
    <property type="match status" value="1"/>
</dbReference>
<dbReference type="PROSITE" id="PS50026">
    <property type="entry name" value="EGF_3"/>
    <property type="match status" value="1"/>
</dbReference>
<dbReference type="CDD" id="cd00054">
    <property type="entry name" value="EGF_CA"/>
    <property type="match status" value="1"/>
</dbReference>
<evidence type="ECO:0000313" key="5">
    <source>
        <dbReference type="Proteomes" id="UP000007110"/>
    </source>
</evidence>
<sequence>MEYEVAFCFIFSQYVRRQLDSQLVGDNCIVLSFSRGSGVCHMQMELAATSQSVADGLAISLSVLSTNIDQALSAYGQTLVASTISANVQCDQSNCQNGGECTFSGQPCSCQAGFTGDLCQDAAQGLSNGAIIGIAVSVFGFVLILLTCVSCILIKTVRRNQATKLMLAEERYNDPSRRDSGFFRHEYLYDSEEYDSLEGRRYHVGLALDRLRGTDAQPQEEHNFSTPYVVDGSERRSPV</sequence>
<dbReference type="Gene3D" id="2.10.25.10">
    <property type="entry name" value="Laminin"/>
    <property type="match status" value="1"/>
</dbReference>
<dbReference type="InterPro" id="IPR000742">
    <property type="entry name" value="EGF"/>
</dbReference>
<keyword evidence="5" id="KW-1185">Reference proteome</keyword>
<dbReference type="SUPFAM" id="SSF57196">
    <property type="entry name" value="EGF/Laminin"/>
    <property type="match status" value="1"/>
</dbReference>
<dbReference type="RefSeq" id="XP_011682665.2">
    <property type="nucleotide sequence ID" value="XM_011684363.2"/>
</dbReference>
<evidence type="ECO:0000256" key="2">
    <source>
        <dbReference type="SAM" id="Phobius"/>
    </source>
</evidence>
<evidence type="ECO:0000313" key="4">
    <source>
        <dbReference type="EnsemblMetazoa" id="XP_011682665"/>
    </source>
</evidence>
<dbReference type="GeneID" id="105446932"/>
<keyword evidence="2" id="KW-0472">Membrane</keyword>
<dbReference type="OMA" id="GFFRHEY"/>
<dbReference type="EnsemblMetazoa" id="XM_011684363">
    <property type="protein sequence ID" value="XP_011682665"/>
    <property type="gene ID" value="LOC105446932"/>
</dbReference>
<name>A0A7M7HQE0_STRPU</name>
<protein>
    <recommendedName>
        <fullName evidence="3">EGF-like domain-containing protein</fullName>
    </recommendedName>
</protein>
<dbReference type="KEGG" id="spu:105446932"/>
<keyword evidence="2" id="KW-0812">Transmembrane</keyword>
<keyword evidence="1" id="KW-0245">EGF-like domain</keyword>
<keyword evidence="2" id="KW-1133">Transmembrane helix</keyword>